<evidence type="ECO:0000256" key="1">
    <source>
        <dbReference type="SAM" id="MobiDB-lite"/>
    </source>
</evidence>
<dbReference type="RefSeq" id="WP_182717251.1">
    <property type="nucleotide sequence ID" value="NZ_JBJDOT010000013.1"/>
</dbReference>
<feature type="region of interest" description="Disordered" evidence="1">
    <location>
        <begin position="60"/>
        <end position="81"/>
    </location>
</feature>
<dbReference type="Proteomes" id="UP001620262">
    <property type="component" value="Unassembled WGS sequence"/>
</dbReference>
<evidence type="ECO:0000313" key="3">
    <source>
        <dbReference type="Proteomes" id="UP001620262"/>
    </source>
</evidence>
<organism evidence="2 3">
    <name type="scientific">Pseudoalteromonas rhizosphaerae</name>
    <dbReference type="NCBI Taxonomy" id="2518973"/>
    <lineage>
        <taxon>Bacteria</taxon>
        <taxon>Pseudomonadati</taxon>
        <taxon>Pseudomonadota</taxon>
        <taxon>Gammaproteobacteria</taxon>
        <taxon>Alteromonadales</taxon>
        <taxon>Pseudoalteromonadaceae</taxon>
        <taxon>Pseudoalteromonas</taxon>
    </lineage>
</organism>
<comment type="caution">
    <text evidence="2">The sequence shown here is derived from an EMBL/GenBank/DDBJ whole genome shotgun (WGS) entry which is preliminary data.</text>
</comment>
<evidence type="ECO:0000313" key="2">
    <source>
        <dbReference type="EMBL" id="MFK3864435.1"/>
    </source>
</evidence>
<protein>
    <recommendedName>
        <fullName evidence="4">Lipoprotein</fullName>
    </recommendedName>
</protein>
<dbReference type="EMBL" id="JBJDOT010000013">
    <property type="protein sequence ID" value="MFK3864435.1"/>
    <property type="molecule type" value="Genomic_DNA"/>
</dbReference>
<evidence type="ECO:0008006" key="4">
    <source>
        <dbReference type="Google" id="ProtNLM"/>
    </source>
</evidence>
<gene>
    <name evidence="2" type="ORF">ACI2JU_11165</name>
</gene>
<proteinExistence type="predicted"/>
<reference evidence="2 3" key="1">
    <citation type="submission" date="2024-11" db="EMBL/GenBank/DDBJ databases">
        <title>The Natural Products Discovery Center: Release of the First 8490 Sequenced Strains for Exploring Actinobacteria Biosynthetic Diversity.</title>
        <authorList>
            <person name="Kalkreuter E."/>
            <person name="Kautsar S.A."/>
            <person name="Yang D."/>
            <person name="Bader C.D."/>
            <person name="Teijaro C.N."/>
            <person name="Fluegel L."/>
            <person name="Davis C.M."/>
            <person name="Simpson J.R."/>
            <person name="Lauterbach L."/>
            <person name="Steele A.D."/>
            <person name="Gui C."/>
            <person name="Meng S."/>
            <person name="Li G."/>
            <person name="Viehrig K."/>
            <person name="Ye F."/>
            <person name="Su P."/>
            <person name="Kiefer A.F."/>
            <person name="Nichols A."/>
            <person name="Cepeda A.J."/>
            <person name="Yan W."/>
            <person name="Fan B."/>
            <person name="Jiang Y."/>
            <person name="Adhikari A."/>
            <person name="Zheng C.-J."/>
            <person name="Schuster L."/>
            <person name="Cowan T.M."/>
            <person name="Smanski M.J."/>
            <person name="Chevrette M.G."/>
            <person name="De Carvalho L.P.S."/>
            <person name="Shen B."/>
        </authorList>
    </citation>
    <scope>NUCLEOTIDE SEQUENCE [LARGE SCALE GENOMIC DNA]</scope>
    <source>
        <strain evidence="2 3">NPDC078403</strain>
    </source>
</reference>
<name>A0ABW8KXA7_9GAMM</name>
<accession>A0ABW8KXA7</accession>
<keyword evidence="3" id="KW-1185">Reference proteome</keyword>
<sequence>MLFNRLKWVVSASAVLFLTGCSSDARYHEIQAARLGECSYMADKEYHECIKRQEDGYKKFKKQQDIVPENDSSQEHTSKND</sequence>
<dbReference type="PROSITE" id="PS51257">
    <property type="entry name" value="PROKAR_LIPOPROTEIN"/>
    <property type="match status" value="1"/>
</dbReference>